<keyword evidence="2" id="KW-1133">Transmembrane helix</keyword>
<keyword evidence="2" id="KW-0812">Transmembrane</keyword>
<evidence type="ECO:0000313" key="4">
    <source>
        <dbReference type="RefSeq" id="XP_040969318.1"/>
    </source>
</evidence>
<keyword evidence="2" id="KW-0472">Membrane</keyword>
<evidence type="ECO:0000313" key="3">
    <source>
        <dbReference type="Proteomes" id="UP000818029"/>
    </source>
</evidence>
<sequence>MKETYFPELNMMQKKISAKLLQVEQDSLPQQPKSARLEKMKLFKTMLERILAFLTISKAAIVPAFKDKLSSYEEQIRKFRIANRPMKLVSALHQGQLLPTHMHSMQQPQPESNQTQSHDNEMNPQFPSMMRPAQMPELKKQMPRQLLQMLQQRGLHRVDEQQSPAKIKTNELSFWHEIDIDSGVQGNLPSNQLPGYKEARSEYHAPDTAGIGVPPTMSIPPLLPGFKEVNDTSGNALTTDFGKPDITEQPHDLKVNMAKPKSLSATVVTMVDEAVSAVGEDLAAMKKQGLHARNFFTQTGMSGAEKMRCYLSALVILALLIFFIFNLNHQY</sequence>
<organism evidence="3 4">
    <name type="scientific">Gossypium hirsutum</name>
    <name type="common">Upland cotton</name>
    <name type="synonym">Gossypium mexicanum</name>
    <dbReference type="NCBI Taxonomy" id="3635"/>
    <lineage>
        <taxon>Eukaryota</taxon>
        <taxon>Viridiplantae</taxon>
        <taxon>Streptophyta</taxon>
        <taxon>Embryophyta</taxon>
        <taxon>Tracheophyta</taxon>
        <taxon>Spermatophyta</taxon>
        <taxon>Magnoliopsida</taxon>
        <taxon>eudicotyledons</taxon>
        <taxon>Gunneridae</taxon>
        <taxon>Pentapetalae</taxon>
        <taxon>rosids</taxon>
        <taxon>malvids</taxon>
        <taxon>Malvales</taxon>
        <taxon>Malvaceae</taxon>
        <taxon>Malvoideae</taxon>
        <taxon>Gossypium</taxon>
    </lineage>
</organism>
<evidence type="ECO:0000256" key="2">
    <source>
        <dbReference type="SAM" id="Phobius"/>
    </source>
</evidence>
<name>A0ABM3BQI8_GOSHI</name>
<evidence type="ECO:0000313" key="5">
    <source>
        <dbReference type="RefSeq" id="XP_040969319.1"/>
    </source>
</evidence>
<dbReference type="GeneID" id="107958436"/>
<feature type="region of interest" description="Disordered" evidence="1">
    <location>
        <begin position="103"/>
        <end position="123"/>
    </location>
</feature>
<protein>
    <submittedName>
        <fullName evidence="4 5">Mediator of RNA polymerase II transcription subunit 15a isoform X1</fullName>
    </submittedName>
</protein>
<dbReference type="RefSeq" id="XP_040969318.1">
    <property type="nucleotide sequence ID" value="XM_041113384.1"/>
</dbReference>
<reference evidence="3" key="1">
    <citation type="journal article" date="2020" name="Nat. Genet.">
        <title>Genomic diversifications of five Gossypium allopolyploid species and their impact on cotton improvement.</title>
        <authorList>
            <person name="Chen Z.J."/>
            <person name="Sreedasyam A."/>
            <person name="Ando A."/>
            <person name="Song Q."/>
            <person name="De Santiago L.M."/>
            <person name="Hulse-Kemp A.M."/>
            <person name="Ding M."/>
            <person name="Ye W."/>
            <person name="Kirkbride R.C."/>
            <person name="Jenkins J."/>
            <person name="Plott C."/>
            <person name="Lovell J."/>
            <person name="Lin Y.M."/>
            <person name="Vaughn R."/>
            <person name="Liu B."/>
            <person name="Simpson S."/>
            <person name="Scheffler B.E."/>
            <person name="Wen L."/>
            <person name="Saski C.A."/>
            <person name="Grover C.E."/>
            <person name="Hu G."/>
            <person name="Conover J.L."/>
            <person name="Carlson J.W."/>
            <person name="Shu S."/>
            <person name="Boston L.B."/>
            <person name="Williams M."/>
            <person name="Peterson D.G."/>
            <person name="McGee K."/>
            <person name="Jones D.C."/>
            <person name="Wendel J.F."/>
            <person name="Stelly D.M."/>
            <person name="Grimwood J."/>
            <person name="Schmutz J."/>
        </authorList>
    </citation>
    <scope>NUCLEOTIDE SEQUENCE [LARGE SCALE GENOMIC DNA]</scope>
    <source>
        <strain evidence="3">cv. TM-1</strain>
    </source>
</reference>
<dbReference type="RefSeq" id="XP_040969319.1">
    <property type="nucleotide sequence ID" value="XM_041113385.1"/>
</dbReference>
<dbReference type="PANTHER" id="PTHR33137:SF4">
    <property type="entry name" value="MEDIATOR OF RNA POLYMERASE II TRANSCRIPTION SUBUNIT 15A-RELATED"/>
    <property type="match status" value="1"/>
</dbReference>
<dbReference type="Proteomes" id="UP000818029">
    <property type="component" value="Chromosome A05"/>
</dbReference>
<proteinExistence type="predicted"/>
<keyword evidence="3" id="KW-1185">Reference proteome</keyword>
<reference evidence="4 5" key="2">
    <citation type="submission" date="2025-05" db="UniProtKB">
        <authorList>
            <consortium name="RefSeq"/>
        </authorList>
    </citation>
    <scope>IDENTIFICATION</scope>
</reference>
<evidence type="ECO:0000256" key="1">
    <source>
        <dbReference type="SAM" id="MobiDB-lite"/>
    </source>
</evidence>
<accession>A0ABM3BQI8</accession>
<dbReference type="PANTHER" id="PTHR33137">
    <property type="entry name" value="MEDIATOR OF RNA POLYMERASE II TRANSCRIPTION SUBUNIT 15A-RELATED"/>
    <property type="match status" value="1"/>
</dbReference>
<gene>
    <name evidence="4 5" type="primary">LOC107958436</name>
</gene>
<dbReference type="InterPro" id="IPR044661">
    <property type="entry name" value="MED15a/b/c-like"/>
</dbReference>
<feature type="transmembrane region" description="Helical" evidence="2">
    <location>
        <begin position="309"/>
        <end position="327"/>
    </location>
</feature>